<gene>
    <name evidence="7" type="ORF">DME_LOCUS744</name>
</gene>
<keyword evidence="2 5" id="KW-0328">Glycosyltransferase</keyword>
<dbReference type="InterPro" id="IPR002213">
    <property type="entry name" value="UDP_glucos_trans"/>
</dbReference>
<dbReference type="CDD" id="cd03784">
    <property type="entry name" value="GT1_Gtf-like"/>
    <property type="match status" value="1"/>
</dbReference>
<proteinExistence type="inferred from homology"/>
<dbReference type="EC" id="2.4.1.17" evidence="6"/>
<sequence length="228" mass="26202">MPNELPNNLKLFMEDKKSSGTILVALGTNVRWINAPNSTQEAFNHTLRRLSDYRIIFVYDGDKLNDMPPHIRVLKWAPQHGILSHQSTRLFISHGGLKSLKEAICSKTPMLILPLFAEQTVNGAFAQKLGFARTISKSALSGEKLYSVAIDLLTHPRYTERITTVKDIFTDKVINPLEEAKFWINRTIKMQKISEKFKRKGMFLYTFQYFYMPEIVALSVLILFMAIF</sequence>
<keyword evidence="3 5" id="KW-0808">Transferase</keyword>
<evidence type="ECO:0000256" key="4">
    <source>
        <dbReference type="ARBA" id="ARBA00047475"/>
    </source>
</evidence>
<dbReference type="PANTHER" id="PTHR48043:SF145">
    <property type="entry name" value="FI06409P-RELATED"/>
    <property type="match status" value="1"/>
</dbReference>
<dbReference type="SUPFAM" id="SSF53756">
    <property type="entry name" value="UDP-Glycosyltransferase/glycogen phosphorylase"/>
    <property type="match status" value="1"/>
</dbReference>
<keyword evidence="6" id="KW-0812">Transmembrane</keyword>
<evidence type="ECO:0000256" key="1">
    <source>
        <dbReference type="ARBA" id="ARBA00009995"/>
    </source>
</evidence>
<keyword evidence="6" id="KW-0472">Membrane</keyword>
<dbReference type="Proteomes" id="UP000274756">
    <property type="component" value="Unassembled WGS sequence"/>
</dbReference>
<keyword evidence="9" id="KW-1185">Reference proteome</keyword>
<dbReference type="Proteomes" id="UP000038040">
    <property type="component" value="Unplaced"/>
</dbReference>
<dbReference type="PANTHER" id="PTHR48043">
    <property type="entry name" value="EG:EG0003.4 PROTEIN-RELATED"/>
    <property type="match status" value="1"/>
</dbReference>
<evidence type="ECO:0000313" key="9">
    <source>
        <dbReference type="Proteomes" id="UP000274756"/>
    </source>
</evidence>
<name>A0A0N4UEA5_DRAME</name>
<dbReference type="PROSITE" id="PS00375">
    <property type="entry name" value="UDPGT"/>
    <property type="match status" value="1"/>
</dbReference>
<organism evidence="8 10">
    <name type="scientific">Dracunculus medinensis</name>
    <name type="common">Guinea worm</name>
    <dbReference type="NCBI Taxonomy" id="318479"/>
    <lineage>
        <taxon>Eukaryota</taxon>
        <taxon>Metazoa</taxon>
        <taxon>Ecdysozoa</taxon>
        <taxon>Nematoda</taxon>
        <taxon>Chromadorea</taxon>
        <taxon>Rhabditida</taxon>
        <taxon>Spirurina</taxon>
        <taxon>Dracunculoidea</taxon>
        <taxon>Dracunculidae</taxon>
        <taxon>Dracunculus</taxon>
    </lineage>
</organism>
<dbReference type="AlphaFoldDB" id="A0A0N4UEA5"/>
<evidence type="ECO:0000256" key="6">
    <source>
        <dbReference type="RuleBase" id="RU362059"/>
    </source>
</evidence>
<evidence type="ECO:0000313" key="10">
    <source>
        <dbReference type="WBParaSite" id="DME_0000569901-mRNA-1"/>
    </source>
</evidence>
<evidence type="ECO:0000313" key="7">
    <source>
        <dbReference type="EMBL" id="VDN50771.1"/>
    </source>
</evidence>
<comment type="subcellular location">
    <subcellularLocation>
        <location evidence="6">Membrane</location>
        <topology evidence="6">Single-pass membrane protein</topology>
    </subcellularLocation>
</comment>
<accession>A0A0N4UEA5</accession>
<keyword evidence="6" id="KW-1133">Transmembrane helix</keyword>
<dbReference type="InterPro" id="IPR050271">
    <property type="entry name" value="UDP-glycosyltransferase"/>
</dbReference>
<protein>
    <recommendedName>
        <fullName evidence="6">UDP-glucuronosyltransferase</fullName>
        <ecNumber evidence="6">2.4.1.17</ecNumber>
    </recommendedName>
</protein>
<dbReference type="EMBL" id="UYYG01000007">
    <property type="protein sequence ID" value="VDN50771.1"/>
    <property type="molecule type" value="Genomic_DNA"/>
</dbReference>
<evidence type="ECO:0000313" key="8">
    <source>
        <dbReference type="Proteomes" id="UP000038040"/>
    </source>
</evidence>
<dbReference type="Gene3D" id="3.40.50.2000">
    <property type="entry name" value="Glycogen Phosphorylase B"/>
    <property type="match status" value="1"/>
</dbReference>
<dbReference type="FunFam" id="3.40.50.2000:FF:000021">
    <property type="entry name" value="UDP-glucuronosyltransferase"/>
    <property type="match status" value="1"/>
</dbReference>
<feature type="transmembrane region" description="Helical" evidence="6">
    <location>
        <begin position="202"/>
        <end position="227"/>
    </location>
</feature>
<evidence type="ECO:0000256" key="3">
    <source>
        <dbReference type="ARBA" id="ARBA00022679"/>
    </source>
</evidence>
<dbReference type="GO" id="GO:0016020">
    <property type="term" value="C:membrane"/>
    <property type="evidence" value="ECO:0007669"/>
    <property type="project" value="UniProtKB-SubCell"/>
</dbReference>
<comment type="catalytic activity">
    <reaction evidence="4 6">
        <text>glucuronate acceptor + UDP-alpha-D-glucuronate = acceptor beta-D-glucuronoside + UDP + H(+)</text>
        <dbReference type="Rhea" id="RHEA:21032"/>
        <dbReference type="ChEBI" id="CHEBI:15378"/>
        <dbReference type="ChEBI" id="CHEBI:58052"/>
        <dbReference type="ChEBI" id="CHEBI:58223"/>
        <dbReference type="ChEBI" id="CHEBI:132367"/>
        <dbReference type="ChEBI" id="CHEBI:132368"/>
        <dbReference type="EC" id="2.4.1.17"/>
    </reaction>
</comment>
<evidence type="ECO:0000256" key="5">
    <source>
        <dbReference type="RuleBase" id="RU003718"/>
    </source>
</evidence>
<dbReference type="Pfam" id="PF00201">
    <property type="entry name" value="UDPGT"/>
    <property type="match status" value="1"/>
</dbReference>
<dbReference type="STRING" id="318479.A0A0N4UEA5"/>
<dbReference type="WBParaSite" id="DME_0000569901-mRNA-1">
    <property type="protein sequence ID" value="DME_0000569901-mRNA-1"/>
    <property type="gene ID" value="DME_0000569901"/>
</dbReference>
<reference evidence="7 9" key="2">
    <citation type="submission" date="2018-11" db="EMBL/GenBank/DDBJ databases">
        <authorList>
            <consortium name="Pathogen Informatics"/>
        </authorList>
    </citation>
    <scope>NUCLEOTIDE SEQUENCE [LARGE SCALE GENOMIC DNA]</scope>
</reference>
<dbReference type="InterPro" id="IPR035595">
    <property type="entry name" value="UDP_glycos_trans_CS"/>
</dbReference>
<evidence type="ECO:0000256" key="2">
    <source>
        <dbReference type="ARBA" id="ARBA00022676"/>
    </source>
</evidence>
<reference evidence="10" key="1">
    <citation type="submission" date="2017-02" db="UniProtKB">
        <authorList>
            <consortium name="WormBaseParasite"/>
        </authorList>
    </citation>
    <scope>IDENTIFICATION</scope>
</reference>
<comment type="similarity">
    <text evidence="1 5">Belongs to the UDP-glycosyltransferase family.</text>
</comment>
<dbReference type="OrthoDB" id="5835829at2759"/>
<dbReference type="GO" id="GO:0015020">
    <property type="term" value="F:glucuronosyltransferase activity"/>
    <property type="evidence" value="ECO:0007669"/>
    <property type="project" value="UniProtKB-EC"/>
</dbReference>